<protein>
    <submittedName>
        <fullName evidence="2">Matrix protein</fullName>
    </submittedName>
</protein>
<organism evidence="2">
    <name type="scientific">Thogotovirus thogotoense</name>
    <dbReference type="NCBI Taxonomy" id="11569"/>
    <lineage>
        <taxon>Viruses</taxon>
        <taxon>Riboviria</taxon>
        <taxon>Orthornavirae</taxon>
        <taxon>Negarnaviricota</taxon>
        <taxon>Polyploviricotina</taxon>
        <taxon>Insthoviricetes</taxon>
        <taxon>Articulavirales</taxon>
        <taxon>Orthomyxoviridae</taxon>
        <taxon>Thogotovirus</taxon>
    </lineage>
</organism>
<keyword evidence="2" id="KW-0946">Virion</keyword>
<feature type="non-terminal residue" evidence="2">
    <location>
        <position position="312"/>
    </location>
</feature>
<reference evidence="2" key="1">
    <citation type="journal article" date="2000" name="J. Virol.">
        <title>Thogoto virus matrix protein is encoded by a spliced mRNA.</title>
        <authorList>
            <person name="Kochs G."/>
            <person name="Weber F."/>
            <person name="Gruber S."/>
            <person name="Delvendahl A."/>
            <person name="Leitz C."/>
            <person name="Haller O."/>
        </authorList>
    </citation>
    <scope>NUCLEOTIDE SEQUENCE</scope>
    <source>
        <strain evidence="2">Sicily/FR</strain>
    </source>
</reference>
<dbReference type="GO" id="GO:0039660">
    <property type="term" value="F:structural constituent of virion"/>
    <property type="evidence" value="ECO:0007669"/>
    <property type="project" value="UniProtKB-KW"/>
</dbReference>
<evidence type="ECO:0000259" key="1">
    <source>
        <dbReference type="Pfam" id="PF17536"/>
    </source>
</evidence>
<reference evidence="2" key="2">
    <citation type="journal article" date="2003" name="J. Virol.">
        <title>Novel gene product of Thogoto virus segment 6 codes for an interferon antagonist.</title>
        <authorList>
            <person name="Hagmaier K."/>
            <person name="Jennings S."/>
            <person name="Buse J."/>
            <person name="Weber F."/>
            <person name="Kochs G."/>
        </authorList>
    </citation>
    <scope>NUCLEOTIDE SEQUENCE</scope>
    <source>
        <strain evidence="2">Sicily/FR</strain>
    </source>
</reference>
<evidence type="ECO:0000313" key="2">
    <source>
        <dbReference type="EMBL" id="AAG02173.1"/>
    </source>
</evidence>
<dbReference type="InterPro" id="IPR035212">
    <property type="entry name" value="Mx/ML_C"/>
</dbReference>
<name>Q9E781_9ORTO</name>
<feature type="domain" description="Matrix/matrix long N-terminal" evidence="1">
    <location>
        <begin position="3"/>
        <end position="151"/>
    </location>
</feature>
<proteinExistence type="predicted"/>
<dbReference type="EMBL" id="AF236794">
    <property type="protein sequence ID" value="AAG02173.1"/>
    <property type="molecule type" value="Genomic_DNA"/>
</dbReference>
<dbReference type="Pfam" id="PF17536">
    <property type="entry name" value="Mx_ML"/>
    <property type="match status" value="1"/>
</dbReference>
<sequence length="312" mass="35680">MASNLPVRSFSEVCCAEARAAIIQMENNPDETVCNRIWKIHRDLQSSDLTTTVQVMMVYRFISKRVPEGCFAILSGVNTGMYNPRELKRSYVQSLSSGTSCEFLRSLDKLAKNLLAVHVCSDVKMSLNKRQVIDFISGEEDPTLHTAEHLTSLALDDSPSAVVYSGWQQEAIKLHNTIRKIATMRPADCKAGKFYSDILSACDQTKELLDAFDQGKLAYDRDVVLIGWMDEIIKIFSKPDYLEAKGVSYQVLKNVSNKVALLRESIWWVTELDGREYLFFDESWYLHGMSAFFRWCAWIRRLHLLKNCLDFS</sequence>
<accession>Q9E781</accession>
<keyword evidence="2" id="KW-0468">Viral matrix protein</keyword>